<gene>
    <name evidence="3" type="ORF">FGO68_gene9776</name>
</gene>
<dbReference type="Proteomes" id="UP000785679">
    <property type="component" value="Unassembled WGS sequence"/>
</dbReference>
<name>A0A8J8NPX4_HALGN</name>
<dbReference type="AlphaFoldDB" id="A0A8J8NPX4"/>
<feature type="compositionally biased region" description="Polar residues" evidence="1">
    <location>
        <begin position="397"/>
        <end position="411"/>
    </location>
</feature>
<organism evidence="3 4">
    <name type="scientific">Halteria grandinella</name>
    <dbReference type="NCBI Taxonomy" id="5974"/>
    <lineage>
        <taxon>Eukaryota</taxon>
        <taxon>Sar</taxon>
        <taxon>Alveolata</taxon>
        <taxon>Ciliophora</taxon>
        <taxon>Intramacronucleata</taxon>
        <taxon>Spirotrichea</taxon>
        <taxon>Stichotrichia</taxon>
        <taxon>Sporadotrichida</taxon>
        <taxon>Halteriidae</taxon>
        <taxon>Halteria</taxon>
    </lineage>
</organism>
<feature type="transmembrane region" description="Helical" evidence="2">
    <location>
        <begin position="81"/>
        <end position="102"/>
    </location>
</feature>
<keyword evidence="2" id="KW-1133">Transmembrane helix</keyword>
<evidence type="ECO:0000313" key="3">
    <source>
        <dbReference type="EMBL" id="TNV79298.1"/>
    </source>
</evidence>
<evidence type="ECO:0000313" key="4">
    <source>
        <dbReference type="Proteomes" id="UP000785679"/>
    </source>
</evidence>
<feature type="transmembrane region" description="Helical" evidence="2">
    <location>
        <begin position="40"/>
        <end position="61"/>
    </location>
</feature>
<comment type="caution">
    <text evidence="3">The sequence shown here is derived from an EMBL/GenBank/DDBJ whole genome shotgun (WGS) entry which is preliminary data.</text>
</comment>
<keyword evidence="4" id="KW-1185">Reference proteome</keyword>
<keyword evidence="2" id="KW-0472">Membrane</keyword>
<feature type="transmembrane region" description="Helical" evidence="2">
    <location>
        <begin position="217"/>
        <end position="243"/>
    </location>
</feature>
<proteinExistence type="predicted"/>
<evidence type="ECO:0000256" key="1">
    <source>
        <dbReference type="SAM" id="MobiDB-lite"/>
    </source>
</evidence>
<accession>A0A8J8NPX4</accession>
<keyword evidence="2" id="KW-0812">Transmembrane</keyword>
<feature type="transmembrane region" description="Helical" evidence="2">
    <location>
        <begin position="263"/>
        <end position="281"/>
    </location>
</feature>
<feature type="transmembrane region" description="Helical" evidence="2">
    <location>
        <begin position="134"/>
        <end position="155"/>
    </location>
</feature>
<protein>
    <submittedName>
        <fullName evidence="3">Uncharacterized protein</fullName>
    </submittedName>
</protein>
<feature type="transmembrane region" description="Helical" evidence="2">
    <location>
        <begin position="12"/>
        <end position="33"/>
    </location>
</feature>
<feature type="region of interest" description="Disordered" evidence="1">
    <location>
        <begin position="389"/>
        <end position="432"/>
    </location>
</feature>
<reference evidence="3" key="1">
    <citation type="submission" date="2019-06" db="EMBL/GenBank/DDBJ databases">
        <authorList>
            <person name="Zheng W."/>
        </authorList>
    </citation>
    <scope>NUCLEOTIDE SEQUENCE</scope>
    <source>
        <strain evidence="3">QDHG01</strain>
    </source>
</reference>
<evidence type="ECO:0000256" key="2">
    <source>
        <dbReference type="SAM" id="Phobius"/>
    </source>
</evidence>
<dbReference type="EMBL" id="RRYP01009109">
    <property type="protein sequence ID" value="TNV79298.1"/>
    <property type="molecule type" value="Genomic_DNA"/>
</dbReference>
<feature type="transmembrane region" description="Helical" evidence="2">
    <location>
        <begin position="167"/>
        <end position="196"/>
    </location>
</feature>
<sequence length="494" mass="56752">MDNNLARFQLFFYTNVSTFLIYTTLALTILIKLKFKLDRISIFSICAVLLSFFIRFANWTVLSLHDPSDFFSNQPGHIEVYPSFLFTDSVATCIFHLNAYFFSFEMQSVHVQIMSKTYEEFIIRDLRVKRLRTIFLLTSVLLQAVYFLIIYKRFFLESPEDSFSNPLYILFLVCTGLRLLMDIFIFHKTASYFTLIMRRRLDYFKSQNMPIPLQSKIILGWVAIMLLLIISEMLFICIVAIFLPGDYSPGSFINVLIDYHRYFNFPISDLLISSTITYVFYHQAMTLMREAMAEYERDYKLKEILPEDGGQNMRTDANYSSDDEDQGNALLEGLVNDSNQIKNESIEKKLGVRASKKATGHFSGSTLGNGTVNLKLVNIRSSIIMGGVKPDHKDHAQSSSSSILVGQNGQRSDSKFAESVLKSNKEGSSVPIANDAKSSASIIHQVTQQSVNRQRDESYFRKYLMEQAVFIVEEQQRLIEKQNKEGFSDDELSD</sequence>